<dbReference type="InterPro" id="IPR036250">
    <property type="entry name" value="AcylCo_DH-like_C"/>
</dbReference>
<evidence type="ECO:0000259" key="8">
    <source>
        <dbReference type="Pfam" id="PF02770"/>
    </source>
</evidence>
<dbReference type="InterPro" id="IPR009100">
    <property type="entry name" value="AcylCoA_DH/oxidase_NM_dom_sf"/>
</dbReference>
<keyword evidence="5 6" id="KW-0560">Oxidoreductase</keyword>
<evidence type="ECO:0000256" key="2">
    <source>
        <dbReference type="ARBA" id="ARBA00009347"/>
    </source>
</evidence>
<dbReference type="InterPro" id="IPR009075">
    <property type="entry name" value="AcylCo_DH/oxidase_C"/>
</dbReference>
<feature type="domain" description="Acyl-CoA oxidase/dehydrogenase middle" evidence="8">
    <location>
        <begin position="130"/>
        <end position="224"/>
    </location>
</feature>
<gene>
    <name evidence="10" type="ORF">NYF23_06100</name>
</gene>
<dbReference type="InterPro" id="IPR046373">
    <property type="entry name" value="Acyl-CoA_Oxase/DH_mid-dom_sf"/>
</dbReference>
<dbReference type="InterPro" id="IPR052161">
    <property type="entry name" value="Mycobact_Acyl-CoA_DH"/>
</dbReference>
<keyword evidence="3 6" id="KW-0285">Flavoprotein</keyword>
<dbReference type="Gene3D" id="1.10.540.10">
    <property type="entry name" value="Acyl-CoA dehydrogenase/oxidase, N-terminal domain"/>
    <property type="match status" value="1"/>
</dbReference>
<keyword evidence="4 6" id="KW-0274">FAD</keyword>
<dbReference type="Pfam" id="PF00441">
    <property type="entry name" value="Acyl-CoA_dh_1"/>
    <property type="match status" value="1"/>
</dbReference>
<evidence type="ECO:0000259" key="9">
    <source>
        <dbReference type="Pfam" id="PF02771"/>
    </source>
</evidence>
<evidence type="ECO:0000313" key="11">
    <source>
        <dbReference type="Proteomes" id="UP001059934"/>
    </source>
</evidence>
<evidence type="ECO:0000259" key="7">
    <source>
        <dbReference type="Pfam" id="PF00441"/>
    </source>
</evidence>
<evidence type="ECO:0000256" key="6">
    <source>
        <dbReference type="RuleBase" id="RU362125"/>
    </source>
</evidence>
<feature type="domain" description="Acyl-CoA dehydrogenase/oxidase N-terminal" evidence="9">
    <location>
        <begin position="48"/>
        <end position="126"/>
    </location>
</feature>
<dbReference type="EMBL" id="CP103416">
    <property type="protein sequence ID" value="UVW36179.1"/>
    <property type="molecule type" value="Genomic_DNA"/>
</dbReference>
<evidence type="ECO:0000256" key="1">
    <source>
        <dbReference type="ARBA" id="ARBA00001974"/>
    </source>
</evidence>
<dbReference type="SUPFAM" id="SSF56645">
    <property type="entry name" value="Acyl-CoA dehydrogenase NM domain-like"/>
    <property type="match status" value="1"/>
</dbReference>
<feature type="domain" description="Acyl-CoA dehydrogenase/oxidase C-terminal" evidence="7">
    <location>
        <begin position="236"/>
        <end position="389"/>
    </location>
</feature>
<dbReference type="InterPro" id="IPR037069">
    <property type="entry name" value="AcylCoA_DH/ox_N_sf"/>
</dbReference>
<evidence type="ECO:0000256" key="3">
    <source>
        <dbReference type="ARBA" id="ARBA00022630"/>
    </source>
</evidence>
<proteinExistence type="inferred from homology"/>
<dbReference type="PANTHER" id="PTHR43292:SF3">
    <property type="entry name" value="ACYL-COA DEHYDROGENASE FADE29"/>
    <property type="match status" value="1"/>
</dbReference>
<sequence>MSNLQLFRQETRDWLEQNCPLSMRQPTSGGDDACWGGRNYTFASEDQKLWMERMAAKGWTAPDWPTEYGGGGLDKGQRKVLKEEMARINARSPLDSFGIWMIGPALLKFGSEALKQQHLPPIVRGEIRWCQGYSEPGAGSDLAGLQSKGEDMGDHFIANGQKVWTSYGDKADWMFCLLRTDTEAKKQMGISLVLFDMETPGVTPKPIKLISGSSPFCETFLDDVRVEKDQVVGDVNHGWTIAKYLLTHEREMIGGMGSAVVGGESLSQHASQVLGLEQGRMNNPMLRAEVASWEIDAACFGFTAERVTDEVKSGQGVGATSAMLKYYGTELNKRRFETLLKINGSDGMVWNGEASNGGWLPRTWLRTKGNSIEGGTSEVQLNIIAKNILGLG</sequence>
<keyword evidence="11" id="KW-1185">Reference proteome</keyword>
<evidence type="ECO:0000256" key="5">
    <source>
        <dbReference type="ARBA" id="ARBA00023002"/>
    </source>
</evidence>
<dbReference type="Pfam" id="PF02770">
    <property type="entry name" value="Acyl-CoA_dh_M"/>
    <property type="match status" value="1"/>
</dbReference>
<evidence type="ECO:0000256" key="4">
    <source>
        <dbReference type="ARBA" id="ARBA00022827"/>
    </source>
</evidence>
<dbReference type="Gene3D" id="1.20.140.10">
    <property type="entry name" value="Butyryl-CoA Dehydrogenase, subunit A, domain 3"/>
    <property type="match status" value="1"/>
</dbReference>
<reference evidence="10" key="1">
    <citation type="submission" date="2022-08" db="EMBL/GenBank/DDBJ databases">
        <title>Catabolic pathway analysis in culturable SAR92 clade bacteria reveals their overlooked roles in DMSP degradation in coastal seas.</title>
        <authorList>
            <person name="He X."/>
            <person name="Zhang X."/>
            <person name="Zhang Y."/>
        </authorList>
    </citation>
    <scope>NUCLEOTIDE SEQUENCE</scope>
    <source>
        <strain evidence="10">H455</strain>
    </source>
</reference>
<dbReference type="InterPro" id="IPR013786">
    <property type="entry name" value="AcylCoA_DH/ox_N"/>
</dbReference>
<comment type="similarity">
    <text evidence="2 6">Belongs to the acyl-CoA dehydrogenase family.</text>
</comment>
<dbReference type="InterPro" id="IPR006091">
    <property type="entry name" value="Acyl-CoA_Oxase/DH_mid-dom"/>
</dbReference>
<organism evidence="10 11">
    <name type="scientific">SAR92 clade bacterium H455</name>
    <dbReference type="NCBI Taxonomy" id="2974818"/>
    <lineage>
        <taxon>Bacteria</taxon>
        <taxon>Pseudomonadati</taxon>
        <taxon>Pseudomonadota</taxon>
        <taxon>Gammaproteobacteria</taxon>
        <taxon>Cellvibrionales</taxon>
        <taxon>Porticoccaceae</taxon>
        <taxon>SAR92 clade</taxon>
    </lineage>
</organism>
<dbReference type="Proteomes" id="UP001059934">
    <property type="component" value="Chromosome"/>
</dbReference>
<dbReference type="PANTHER" id="PTHR43292">
    <property type="entry name" value="ACYL-COA DEHYDROGENASE"/>
    <property type="match status" value="1"/>
</dbReference>
<dbReference type="Pfam" id="PF02771">
    <property type="entry name" value="Acyl-CoA_dh_N"/>
    <property type="match status" value="1"/>
</dbReference>
<dbReference type="Gene3D" id="2.40.110.10">
    <property type="entry name" value="Butyryl-CoA Dehydrogenase, subunit A, domain 2"/>
    <property type="match status" value="1"/>
</dbReference>
<evidence type="ECO:0000313" key="10">
    <source>
        <dbReference type="EMBL" id="UVW36179.1"/>
    </source>
</evidence>
<accession>A0ABY5TVJ8</accession>
<name>A0ABY5TVJ8_9GAMM</name>
<protein>
    <submittedName>
        <fullName evidence="10">Acyl-CoA dehydrogenase family protein</fullName>
    </submittedName>
</protein>
<dbReference type="SUPFAM" id="SSF47203">
    <property type="entry name" value="Acyl-CoA dehydrogenase C-terminal domain-like"/>
    <property type="match status" value="1"/>
</dbReference>
<comment type="cofactor">
    <cofactor evidence="1 6">
        <name>FAD</name>
        <dbReference type="ChEBI" id="CHEBI:57692"/>
    </cofactor>
</comment>